<dbReference type="OrthoDB" id="287932at2"/>
<dbReference type="EMBL" id="ADCP02000001">
    <property type="protein sequence ID" value="EFV43851.1"/>
    <property type="molecule type" value="Genomic_DNA"/>
</dbReference>
<reference evidence="2 3" key="1">
    <citation type="submission" date="2010-10" db="EMBL/GenBank/DDBJ databases">
        <authorList>
            <consortium name="The Broad Institute Genome Sequencing Platform"/>
            <person name="Ward D."/>
            <person name="Earl A."/>
            <person name="Feldgarden M."/>
            <person name="Young S.K."/>
            <person name="Gargeya S."/>
            <person name="Zeng Q."/>
            <person name="Alvarado L."/>
            <person name="Berlin A."/>
            <person name="Bochicchio J."/>
            <person name="Chapman S.B."/>
            <person name="Chen Z."/>
            <person name="Freedman E."/>
            <person name="Gellesch M."/>
            <person name="Goldberg J."/>
            <person name="Griggs A."/>
            <person name="Gujja S."/>
            <person name="Heilman E."/>
            <person name="Heiman D."/>
            <person name="Howarth C."/>
            <person name="Mehta T."/>
            <person name="Neiman D."/>
            <person name="Pearson M."/>
            <person name="Roberts A."/>
            <person name="Saif S."/>
            <person name="Shea T."/>
            <person name="Shenoy N."/>
            <person name="Sisk P."/>
            <person name="Stolte C."/>
            <person name="Sykes S."/>
            <person name="White J."/>
            <person name="Yandava C."/>
            <person name="Allen-Vercoe E."/>
            <person name="Sibley C."/>
            <person name="Ambrose C.E."/>
            <person name="Strauss J."/>
            <person name="Daigneault M."/>
            <person name="Haas B."/>
            <person name="Nusbaum C."/>
            <person name="Birren B."/>
        </authorList>
    </citation>
    <scope>NUCLEOTIDE SEQUENCE [LARGE SCALE GENOMIC DNA]</scope>
    <source>
        <strain evidence="2 3">3_1_6</strain>
    </source>
</reference>
<name>E5Y810_BILW3</name>
<dbReference type="Gene3D" id="3.30.70.100">
    <property type="match status" value="1"/>
</dbReference>
<dbReference type="RefSeq" id="WP_005028159.1">
    <property type="nucleotide sequence ID" value="NZ_KE150238.1"/>
</dbReference>
<dbReference type="HOGENOM" id="CLU_131496_6_2_7"/>
<reference evidence="2 3" key="2">
    <citation type="submission" date="2013-04" db="EMBL/GenBank/DDBJ databases">
        <title>The Genome Sequence of Bilophila wadsworthia 3_1_6.</title>
        <authorList>
            <consortium name="The Broad Institute Genomics Platform"/>
            <person name="Earl A."/>
            <person name="Ward D."/>
            <person name="Feldgarden M."/>
            <person name="Gevers D."/>
            <person name="Sibley C."/>
            <person name="Strauss J."/>
            <person name="Allen-Vercoe E."/>
            <person name="Walker B."/>
            <person name="Young S."/>
            <person name="Zeng Q."/>
            <person name="Gargeya S."/>
            <person name="Fitzgerald M."/>
            <person name="Haas B."/>
            <person name="Abouelleil A."/>
            <person name="Allen A.W."/>
            <person name="Alvarado L."/>
            <person name="Arachchi H.M."/>
            <person name="Berlin A.M."/>
            <person name="Chapman S.B."/>
            <person name="Gainer-Dewar J."/>
            <person name="Goldberg J."/>
            <person name="Griggs A."/>
            <person name="Gujja S."/>
            <person name="Hansen M."/>
            <person name="Howarth C."/>
            <person name="Imamovic A."/>
            <person name="Ireland A."/>
            <person name="Larimer J."/>
            <person name="McCowan C."/>
            <person name="Murphy C."/>
            <person name="Pearson M."/>
            <person name="Poon T.W."/>
            <person name="Priest M."/>
            <person name="Roberts A."/>
            <person name="Saif S."/>
            <person name="Shea T."/>
            <person name="Sisk P."/>
            <person name="Sykes S."/>
            <person name="Wortman J."/>
            <person name="Nusbaum C."/>
            <person name="Birren B."/>
        </authorList>
    </citation>
    <scope>NUCLEOTIDE SEQUENCE [LARGE SCALE GENOMIC DNA]</scope>
    <source>
        <strain evidence="2 3">3_1_6</strain>
    </source>
</reference>
<dbReference type="PROSITE" id="PS51725">
    <property type="entry name" value="ABM"/>
    <property type="match status" value="1"/>
</dbReference>
<gene>
    <name evidence="2" type="ORF">HMPREF0179_02325</name>
</gene>
<evidence type="ECO:0000259" key="1">
    <source>
        <dbReference type="PROSITE" id="PS51725"/>
    </source>
</evidence>
<dbReference type="STRING" id="563192.HMPREF0179_02325"/>
<dbReference type="SUPFAM" id="SSF54909">
    <property type="entry name" value="Dimeric alpha+beta barrel"/>
    <property type="match status" value="1"/>
</dbReference>
<dbReference type="AlphaFoldDB" id="E5Y810"/>
<keyword evidence="3" id="KW-1185">Reference proteome</keyword>
<dbReference type="PANTHER" id="PTHR33336:SF3">
    <property type="entry name" value="ABM DOMAIN-CONTAINING PROTEIN"/>
    <property type="match status" value="1"/>
</dbReference>
<organism evidence="2 3">
    <name type="scientific">Bilophila wadsworthia (strain 3_1_6)</name>
    <dbReference type="NCBI Taxonomy" id="563192"/>
    <lineage>
        <taxon>Bacteria</taxon>
        <taxon>Pseudomonadati</taxon>
        <taxon>Thermodesulfobacteriota</taxon>
        <taxon>Desulfovibrionia</taxon>
        <taxon>Desulfovibrionales</taxon>
        <taxon>Desulfovibrionaceae</taxon>
        <taxon>Bilophila</taxon>
    </lineage>
</organism>
<dbReference type="Proteomes" id="UP000006034">
    <property type="component" value="Unassembled WGS sequence"/>
</dbReference>
<evidence type="ECO:0000313" key="2">
    <source>
        <dbReference type="EMBL" id="EFV43851.1"/>
    </source>
</evidence>
<dbReference type="Pfam" id="PF03992">
    <property type="entry name" value="ABM"/>
    <property type="match status" value="1"/>
</dbReference>
<comment type="caution">
    <text evidence="2">The sequence shown here is derived from an EMBL/GenBank/DDBJ whole genome shotgun (WGS) entry which is preliminary data.</text>
</comment>
<dbReference type="eggNOG" id="COG1359">
    <property type="taxonomic scope" value="Bacteria"/>
</dbReference>
<dbReference type="InterPro" id="IPR007138">
    <property type="entry name" value="ABM_dom"/>
</dbReference>
<evidence type="ECO:0000313" key="3">
    <source>
        <dbReference type="Proteomes" id="UP000006034"/>
    </source>
</evidence>
<feature type="domain" description="ABM" evidence="1">
    <location>
        <begin position="4"/>
        <end position="92"/>
    </location>
</feature>
<dbReference type="GO" id="GO:0003824">
    <property type="term" value="F:catalytic activity"/>
    <property type="evidence" value="ECO:0007669"/>
    <property type="project" value="TreeGrafter"/>
</dbReference>
<accession>E5Y810</accession>
<dbReference type="InterPro" id="IPR050744">
    <property type="entry name" value="AI-2_Isomerase_LsrG"/>
</dbReference>
<dbReference type="InterPro" id="IPR011008">
    <property type="entry name" value="Dimeric_a/b-barrel"/>
</dbReference>
<proteinExistence type="predicted"/>
<sequence length="99" mass="11337">MDTCFVTAKLTAKKGMEAQLEAEVVKNIPNVRAEKGCIRYDFHKNRSEDGTFLFYEIWESPEALDAHGKTPHMLAYKERTKELLACPTVVTVWSQVDCR</sequence>
<dbReference type="GeneID" id="78085468"/>
<protein>
    <recommendedName>
        <fullName evidence="1">ABM domain-containing protein</fullName>
    </recommendedName>
</protein>
<dbReference type="PANTHER" id="PTHR33336">
    <property type="entry name" value="QUINOL MONOOXYGENASE YGIN-RELATED"/>
    <property type="match status" value="1"/>
</dbReference>